<evidence type="ECO:0000313" key="3">
    <source>
        <dbReference type="EMBL" id="QKJ32191.1"/>
    </source>
</evidence>
<dbReference type="Gene3D" id="2.30.42.10">
    <property type="match status" value="1"/>
</dbReference>
<dbReference type="Gene3D" id="2.60.120.260">
    <property type="entry name" value="Galactose-binding domain-like"/>
    <property type="match status" value="1"/>
</dbReference>
<dbReference type="GO" id="GO:0004175">
    <property type="term" value="F:endopeptidase activity"/>
    <property type="evidence" value="ECO:0007669"/>
    <property type="project" value="TreeGrafter"/>
</dbReference>
<feature type="signal peptide" evidence="1">
    <location>
        <begin position="1"/>
        <end position="20"/>
    </location>
</feature>
<dbReference type="SMART" id="SM00245">
    <property type="entry name" value="TSPc"/>
    <property type="match status" value="1"/>
</dbReference>
<dbReference type="InterPro" id="IPR036034">
    <property type="entry name" value="PDZ_sf"/>
</dbReference>
<evidence type="ECO:0000256" key="1">
    <source>
        <dbReference type="SAM" id="SignalP"/>
    </source>
</evidence>
<dbReference type="GO" id="GO:0030288">
    <property type="term" value="C:outer membrane-bounded periplasmic space"/>
    <property type="evidence" value="ECO:0007669"/>
    <property type="project" value="TreeGrafter"/>
</dbReference>
<dbReference type="PANTHER" id="PTHR32060">
    <property type="entry name" value="TAIL-SPECIFIC PROTEASE"/>
    <property type="match status" value="1"/>
</dbReference>
<dbReference type="Gene3D" id="3.90.226.10">
    <property type="entry name" value="2-enoyl-CoA Hydratase, Chain A, domain 1"/>
    <property type="match status" value="1"/>
</dbReference>
<dbReference type="Pfam" id="PF03572">
    <property type="entry name" value="Peptidase_S41"/>
    <property type="match status" value="1"/>
</dbReference>
<proteinExistence type="predicted"/>
<dbReference type="EMBL" id="CP054139">
    <property type="protein sequence ID" value="QKJ32191.1"/>
    <property type="molecule type" value="Genomic_DNA"/>
</dbReference>
<reference evidence="3 4" key="1">
    <citation type="submission" date="2020-05" db="EMBL/GenBank/DDBJ databases">
        <title>Mucilaginibacter mali sp. nov.</title>
        <authorList>
            <person name="Kim H.S."/>
            <person name="Lee K.C."/>
            <person name="Suh M.K."/>
            <person name="Kim J.-S."/>
            <person name="Han K.-I."/>
            <person name="Eom M.K."/>
            <person name="Shin Y.K."/>
            <person name="Lee J.-S."/>
        </authorList>
    </citation>
    <scope>NUCLEOTIDE SEQUENCE [LARGE SCALE GENOMIC DNA]</scope>
    <source>
        <strain evidence="3 4">G2-14</strain>
    </source>
</reference>
<feature type="chain" id="PRO_5028887595" evidence="1">
    <location>
        <begin position="21"/>
        <end position="725"/>
    </location>
</feature>
<dbReference type="GO" id="GO:0007165">
    <property type="term" value="P:signal transduction"/>
    <property type="evidence" value="ECO:0007669"/>
    <property type="project" value="TreeGrafter"/>
</dbReference>
<dbReference type="InterPro" id="IPR029045">
    <property type="entry name" value="ClpP/crotonase-like_dom_sf"/>
</dbReference>
<gene>
    <name evidence="3" type="ORF">HQ865_21305</name>
</gene>
<accession>A0A7D4QAS9</accession>
<feature type="domain" description="Tail specific protease" evidence="2">
    <location>
        <begin position="509"/>
        <end position="701"/>
    </location>
</feature>
<evidence type="ECO:0000259" key="2">
    <source>
        <dbReference type="SMART" id="SM00245"/>
    </source>
</evidence>
<sequence length="725" mass="79877">MKKQPFTLLCLLLFSLSVSAQDLTFESTPTGLPAGLFTNGNDHTFQLSTENPHSGKYALSVTAKDKATDNSVAIASYSVPAKFNGKTLTLKGWIRTANMTGKATIWLRVDGAGGAVAFDNMLTRAVTTNIGWTQFTVTVPYPSSEAKSVAFGGLVMGKGNVWFDDLEIAGGNETVSNPINVVEPSNVAEITLNPQTTQNLYALGRIWGLLKYFHPAVADGNYDWDAELFKELNKVSTNRGEFNAEMLHWINALGTLSDCKCKPAVTDSLLAANNWINNKDLFDPQVSTALKNVITGRNTGKNKYISFAPGVNNPNFSTEKPYPGMSSIDPGYRMLSLFRFWNMVEYFFPYKNIIGEDWDKALAAMIPSFVSAKTRLDYKLAVWSMINRIHDTHANLYSHTSDPEMLKYIGGTRQLPVTVRLVENKWMITKISAENPDNYPLKKGDVIVTINGKTAADRAAFLMPYSCASNISTANRNIGNDFFWTDAEKLHLQISRDGQNMDIDAPSMDIQAYMAMARKNATGGGYTPPYKLLNPQVGYVTFDKIKSGFFKQMFEEFKDTKGIVLDIRNYPSEFVVFSLNEYLRSAPAPFVKFTNTNTDKPGIYNYTPNVVVGTKNKDAYKGKLVVLVNEESQSQAEYTTMALRAGGRATVMGSQTAGADGNISPIVLPGGLSTFFSGIGVFYPDGKGTQRIGMVPDVEVKPTVKGIAQGKDEVLERAVEWIEKN</sequence>
<name>A0A7D4QAS9_9SPHI</name>
<dbReference type="KEGG" id="mmab:HQ865_21305"/>
<dbReference type="AlphaFoldDB" id="A0A7D4QAS9"/>
<dbReference type="CDD" id="cd07562">
    <property type="entry name" value="Peptidase_S41_TRI"/>
    <property type="match status" value="1"/>
</dbReference>
<keyword evidence="4" id="KW-1185">Reference proteome</keyword>
<dbReference type="InterPro" id="IPR005151">
    <property type="entry name" value="Tail-specific_protease"/>
</dbReference>
<dbReference type="GO" id="GO:0006508">
    <property type="term" value="P:proteolysis"/>
    <property type="evidence" value="ECO:0007669"/>
    <property type="project" value="InterPro"/>
</dbReference>
<organism evidence="3 4">
    <name type="scientific">Mucilaginibacter mali</name>
    <dbReference type="NCBI Taxonomy" id="2740462"/>
    <lineage>
        <taxon>Bacteria</taxon>
        <taxon>Pseudomonadati</taxon>
        <taxon>Bacteroidota</taxon>
        <taxon>Sphingobacteriia</taxon>
        <taxon>Sphingobacteriales</taxon>
        <taxon>Sphingobacteriaceae</taxon>
        <taxon>Mucilaginibacter</taxon>
    </lineage>
</organism>
<dbReference type="PANTHER" id="PTHR32060:SF30">
    <property type="entry name" value="CARBOXY-TERMINAL PROCESSING PROTEASE CTPA"/>
    <property type="match status" value="1"/>
</dbReference>
<evidence type="ECO:0000313" key="4">
    <source>
        <dbReference type="Proteomes" id="UP000505355"/>
    </source>
</evidence>
<dbReference type="Gene3D" id="3.30.750.44">
    <property type="match status" value="1"/>
</dbReference>
<dbReference type="GO" id="GO:0008236">
    <property type="term" value="F:serine-type peptidase activity"/>
    <property type="evidence" value="ECO:0007669"/>
    <property type="project" value="InterPro"/>
</dbReference>
<dbReference type="RefSeq" id="WP_173416842.1">
    <property type="nucleotide sequence ID" value="NZ_CP054139.1"/>
</dbReference>
<protein>
    <submittedName>
        <fullName evidence="3">Peptidase S41</fullName>
    </submittedName>
</protein>
<dbReference type="Proteomes" id="UP000505355">
    <property type="component" value="Chromosome"/>
</dbReference>
<dbReference type="SUPFAM" id="SSF52096">
    <property type="entry name" value="ClpP/crotonase"/>
    <property type="match status" value="1"/>
</dbReference>
<keyword evidence="1" id="KW-0732">Signal</keyword>